<reference evidence="1 2" key="1">
    <citation type="journal article" date="2019" name="Int. J. Syst. Evol. Microbiol.">
        <title>The Global Catalogue of Microorganisms (GCM) 10K type strain sequencing project: providing services to taxonomists for standard genome sequencing and annotation.</title>
        <authorList>
            <consortium name="The Broad Institute Genomics Platform"/>
            <consortium name="The Broad Institute Genome Sequencing Center for Infectious Disease"/>
            <person name="Wu L."/>
            <person name="Ma J."/>
        </authorList>
    </citation>
    <scope>NUCLEOTIDE SEQUENCE [LARGE SCALE GENOMIC DNA]</scope>
    <source>
        <strain evidence="1 2">JCM 6835</strain>
    </source>
</reference>
<protein>
    <submittedName>
        <fullName evidence="1">Uncharacterized protein</fullName>
    </submittedName>
</protein>
<name>A0ABN3R3G0_9ACTN</name>
<dbReference type="RefSeq" id="WP_346142344.1">
    <property type="nucleotide sequence ID" value="NZ_BAAATE010000001.1"/>
</dbReference>
<dbReference type="Proteomes" id="UP001501666">
    <property type="component" value="Unassembled WGS sequence"/>
</dbReference>
<evidence type="ECO:0000313" key="1">
    <source>
        <dbReference type="EMBL" id="GAA2641937.1"/>
    </source>
</evidence>
<dbReference type="EMBL" id="BAAATE010000001">
    <property type="protein sequence ID" value="GAA2641937.1"/>
    <property type="molecule type" value="Genomic_DNA"/>
</dbReference>
<accession>A0ABN3R3G0</accession>
<evidence type="ECO:0000313" key="2">
    <source>
        <dbReference type="Proteomes" id="UP001501666"/>
    </source>
</evidence>
<proteinExistence type="predicted"/>
<sequence>MEATDEVFVSYHQMLVAEPGAYPPEGLTGGLAASAPGAAVIRTGIHTGNVDVTVRLTTAAPDAQDGWEEEAEVDLITSTGEMWLAGLMNGPADLPNLTPHGPGRYRMRVHARGRGINYDGVATKPCEFYLLVVWPVELVPEVVASRLPEPLPRSQSDEIRDWARRYGHVYSERGRPASGPGFPGGGPVR</sequence>
<organism evidence="1 2">
    <name type="scientific">Nonomuraea recticatena</name>
    <dbReference type="NCBI Taxonomy" id="46178"/>
    <lineage>
        <taxon>Bacteria</taxon>
        <taxon>Bacillati</taxon>
        <taxon>Actinomycetota</taxon>
        <taxon>Actinomycetes</taxon>
        <taxon>Streptosporangiales</taxon>
        <taxon>Streptosporangiaceae</taxon>
        <taxon>Nonomuraea</taxon>
    </lineage>
</organism>
<comment type="caution">
    <text evidence="1">The sequence shown here is derived from an EMBL/GenBank/DDBJ whole genome shotgun (WGS) entry which is preliminary data.</text>
</comment>
<keyword evidence="2" id="KW-1185">Reference proteome</keyword>
<gene>
    <name evidence="1" type="ORF">GCM10010412_001310</name>
</gene>